<evidence type="ECO:0000256" key="1">
    <source>
        <dbReference type="SAM" id="SignalP"/>
    </source>
</evidence>
<accession>A0A3P7MCX4</accession>
<dbReference type="EMBL" id="UYRU01071715">
    <property type="protein sequence ID" value="VDN21363.1"/>
    <property type="molecule type" value="Genomic_DNA"/>
</dbReference>
<feature type="chain" id="PRO_5018284174" evidence="1">
    <location>
        <begin position="24"/>
        <end position="402"/>
    </location>
</feature>
<keyword evidence="1" id="KW-0732">Signal</keyword>
<dbReference type="AlphaFoldDB" id="A0A3P7MCX4"/>
<proteinExistence type="predicted"/>
<protein>
    <submittedName>
        <fullName evidence="2">Uncharacterized protein</fullName>
    </submittedName>
</protein>
<reference evidence="2 3" key="1">
    <citation type="submission" date="2018-11" db="EMBL/GenBank/DDBJ databases">
        <authorList>
            <consortium name="Pathogen Informatics"/>
        </authorList>
    </citation>
    <scope>NUCLEOTIDE SEQUENCE [LARGE SCALE GENOMIC DNA]</scope>
</reference>
<evidence type="ECO:0000313" key="3">
    <source>
        <dbReference type="Proteomes" id="UP000281553"/>
    </source>
</evidence>
<organism evidence="2 3">
    <name type="scientific">Dibothriocephalus latus</name>
    <name type="common">Fish tapeworm</name>
    <name type="synonym">Diphyllobothrium latum</name>
    <dbReference type="NCBI Taxonomy" id="60516"/>
    <lineage>
        <taxon>Eukaryota</taxon>
        <taxon>Metazoa</taxon>
        <taxon>Spiralia</taxon>
        <taxon>Lophotrochozoa</taxon>
        <taxon>Platyhelminthes</taxon>
        <taxon>Cestoda</taxon>
        <taxon>Eucestoda</taxon>
        <taxon>Diphyllobothriidea</taxon>
        <taxon>Diphyllobothriidae</taxon>
        <taxon>Dibothriocephalus</taxon>
    </lineage>
</organism>
<dbReference type="OrthoDB" id="6280608at2759"/>
<evidence type="ECO:0000313" key="2">
    <source>
        <dbReference type="EMBL" id="VDN21363.1"/>
    </source>
</evidence>
<gene>
    <name evidence="2" type="ORF">DILT_LOCUS13819</name>
</gene>
<feature type="signal peptide" evidence="1">
    <location>
        <begin position="1"/>
        <end position="23"/>
    </location>
</feature>
<dbReference type="Proteomes" id="UP000281553">
    <property type="component" value="Unassembled WGS sequence"/>
</dbReference>
<name>A0A3P7MCX4_DIBLA</name>
<keyword evidence="3" id="KW-1185">Reference proteome</keyword>
<sequence>MRCRYIACIFLMVFVTLWFTRHAKVQPLKDNIIPDNTDDDIERLLKRILPFYSNITRDSKLSPLEDAKFNETTGELVAYLRTFDEPFHLTVPKALCLSDSQDNHTFTYWKRRVHPRRLSESLINDVAAGCFVDKDPNAQDSIKLRDSLRLLRNSFEEHNVPFIMVFGSMLGSLRYHQRMFYDIDYDFLVNAWDSERAVRIFAKLSANASTEMRLIDSRSCWGMPKFGLMCGNDPGWRKRYKRCIEKDNSYVVCPTRDTTREAYAPCLFYVDLYWMFKHEKNTLSVLTVKTKFAVEDVFNSDYRPLDGTLFRSIRNFERYSEMVYGLPNDICVPKTGRLVTNLSKLTVYKDLDCSEFALSCIHINKRRPRAYVLTNGRHRIELGLRWLKSGECAANSLFVKLQ</sequence>